<keyword evidence="2" id="KW-0472">Membrane</keyword>
<dbReference type="RefSeq" id="WP_186276905.1">
    <property type="nucleotide sequence ID" value="NZ_CP046883.1"/>
</dbReference>
<evidence type="ECO:0000313" key="5">
    <source>
        <dbReference type="Proteomes" id="UP000515275"/>
    </source>
</evidence>
<name>A0A7G7YLE1_9CORY</name>
<evidence type="ECO:0000256" key="1">
    <source>
        <dbReference type="SAM" id="MobiDB-lite"/>
    </source>
</evidence>
<sequence length="179" mass="18935">MTFHSPGDDSVVKKEDNPYVPRTQTAANAEEDTRGQKTHTAETREAETRAIMYVDPMSAMKMGFLLGAVMFAVWIVGAIVLFLVLAIVGVWSRLNSLIVDLTGAESLGFGLYFGAVLILGIIELGVITLFAPVAAIAYNATAALLGGLRIKVDDSGSAITTRNDTAAKTSGDAKPQAET</sequence>
<evidence type="ECO:0000313" key="4">
    <source>
        <dbReference type="EMBL" id="QNH95311.1"/>
    </source>
</evidence>
<keyword evidence="2" id="KW-0812">Transmembrane</keyword>
<dbReference type="Pfam" id="PF12089">
    <property type="entry name" value="DUF3566"/>
    <property type="match status" value="1"/>
</dbReference>
<dbReference type="InterPro" id="IPR021949">
    <property type="entry name" value="DUF3566_TM"/>
</dbReference>
<gene>
    <name evidence="4" type="ORF">GP473_00050</name>
</gene>
<keyword evidence="2" id="KW-1133">Transmembrane helix</keyword>
<dbReference type="Proteomes" id="UP000515275">
    <property type="component" value="Chromosome"/>
</dbReference>
<organism evidence="4 5">
    <name type="scientific">Corynebacterium anserum</name>
    <dbReference type="NCBI Taxonomy" id="2684406"/>
    <lineage>
        <taxon>Bacteria</taxon>
        <taxon>Bacillati</taxon>
        <taxon>Actinomycetota</taxon>
        <taxon>Actinomycetes</taxon>
        <taxon>Mycobacteriales</taxon>
        <taxon>Corynebacteriaceae</taxon>
        <taxon>Corynebacterium</taxon>
    </lineage>
</organism>
<proteinExistence type="predicted"/>
<protein>
    <recommendedName>
        <fullName evidence="3">DUF3566 domain-containing protein</fullName>
    </recommendedName>
</protein>
<evidence type="ECO:0000259" key="3">
    <source>
        <dbReference type="Pfam" id="PF12089"/>
    </source>
</evidence>
<evidence type="ECO:0000256" key="2">
    <source>
        <dbReference type="SAM" id="Phobius"/>
    </source>
</evidence>
<feature type="transmembrane region" description="Helical" evidence="2">
    <location>
        <begin position="64"/>
        <end position="91"/>
    </location>
</feature>
<feature type="region of interest" description="Disordered" evidence="1">
    <location>
        <begin position="1"/>
        <end position="43"/>
    </location>
</feature>
<dbReference type="EMBL" id="CP046883">
    <property type="protein sequence ID" value="QNH95311.1"/>
    <property type="molecule type" value="Genomic_DNA"/>
</dbReference>
<feature type="compositionally biased region" description="Basic and acidic residues" evidence="1">
    <location>
        <begin position="31"/>
        <end position="43"/>
    </location>
</feature>
<feature type="domain" description="DUF3566" evidence="3">
    <location>
        <begin position="50"/>
        <end position="154"/>
    </location>
</feature>
<keyword evidence="5" id="KW-1185">Reference proteome</keyword>
<feature type="compositionally biased region" description="Basic and acidic residues" evidence="1">
    <location>
        <begin position="1"/>
        <end position="17"/>
    </location>
</feature>
<reference evidence="4 5" key="1">
    <citation type="submission" date="2019-12" db="EMBL/GenBank/DDBJ databases">
        <title>Corynebacterium sp. nov., isolated from feces of the Anser Albifrons in China.</title>
        <authorList>
            <person name="Liu Q."/>
        </authorList>
    </citation>
    <scope>NUCLEOTIDE SEQUENCE [LARGE SCALE GENOMIC DNA]</scope>
    <source>
        <strain evidence="4 5">23H37-10</strain>
    </source>
</reference>
<accession>A0A7G7YLE1</accession>
<dbReference type="AlphaFoldDB" id="A0A7G7YLE1"/>
<feature type="transmembrane region" description="Helical" evidence="2">
    <location>
        <begin position="111"/>
        <end position="138"/>
    </location>
</feature>
<dbReference type="KEGG" id="cans:GP473_00050"/>